<dbReference type="GO" id="GO:0004146">
    <property type="term" value="F:dihydrofolate reductase activity"/>
    <property type="evidence" value="ECO:0007669"/>
    <property type="project" value="UniProtKB-EC"/>
</dbReference>
<dbReference type="GO" id="GO:0050661">
    <property type="term" value="F:NADP binding"/>
    <property type="evidence" value="ECO:0007669"/>
    <property type="project" value="InterPro"/>
</dbReference>
<dbReference type="PANTHER" id="PTHR48069">
    <property type="entry name" value="DIHYDROFOLATE REDUCTASE"/>
    <property type="match status" value="1"/>
</dbReference>
<dbReference type="InterPro" id="IPR017925">
    <property type="entry name" value="DHFR_CS"/>
</dbReference>
<dbReference type="PRINTS" id="PR00070">
    <property type="entry name" value="DHFR"/>
</dbReference>
<dbReference type="UniPathway" id="UPA00077">
    <property type="reaction ID" value="UER00158"/>
</dbReference>
<keyword evidence="12" id="KW-1185">Reference proteome</keyword>
<dbReference type="EC" id="1.5.1.3" evidence="3 8"/>
<dbReference type="GO" id="GO:0046452">
    <property type="term" value="P:dihydrofolate metabolic process"/>
    <property type="evidence" value="ECO:0007669"/>
    <property type="project" value="TreeGrafter"/>
</dbReference>
<gene>
    <name evidence="11" type="ORF">SAMN05192530_103291</name>
</gene>
<dbReference type="PIRSF" id="PIRSF000194">
    <property type="entry name" value="DHFR"/>
    <property type="match status" value="1"/>
</dbReference>
<proteinExistence type="inferred from homology"/>
<dbReference type="Proteomes" id="UP000198793">
    <property type="component" value="Unassembled WGS sequence"/>
</dbReference>
<comment type="function">
    <text evidence="7 8">Key enzyme in folate metabolism. Catalyzes an essential reaction for de novo glycine and purine synthesis, and for DNA precursor synthesis.</text>
</comment>
<evidence type="ECO:0000313" key="12">
    <source>
        <dbReference type="Proteomes" id="UP000198793"/>
    </source>
</evidence>
<evidence type="ECO:0000256" key="3">
    <source>
        <dbReference type="ARBA" id="ARBA00012856"/>
    </source>
</evidence>
<evidence type="ECO:0000256" key="8">
    <source>
        <dbReference type="PIRNR" id="PIRNR000194"/>
    </source>
</evidence>
<dbReference type="AlphaFoldDB" id="A0A1H0GS43"/>
<feature type="domain" description="DHFR" evidence="10">
    <location>
        <begin position="6"/>
        <end position="169"/>
    </location>
</feature>
<dbReference type="GO" id="GO:0006730">
    <property type="term" value="P:one-carbon metabolic process"/>
    <property type="evidence" value="ECO:0007669"/>
    <property type="project" value="UniProtKB-KW"/>
</dbReference>
<accession>A0A1H0GS43</accession>
<dbReference type="STRING" id="1166073.SAMN05192530_103291"/>
<dbReference type="Pfam" id="PF00186">
    <property type="entry name" value="DHFR_1"/>
    <property type="match status" value="1"/>
</dbReference>
<protein>
    <recommendedName>
        <fullName evidence="3 8">Dihydrofolate reductase</fullName>
        <ecNumber evidence="3 8">1.5.1.3</ecNumber>
    </recommendedName>
</protein>
<dbReference type="InterPro" id="IPR024072">
    <property type="entry name" value="DHFR-like_dom_sf"/>
</dbReference>
<dbReference type="PANTHER" id="PTHR48069:SF3">
    <property type="entry name" value="DIHYDROFOLATE REDUCTASE"/>
    <property type="match status" value="1"/>
</dbReference>
<dbReference type="InterPro" id="IPR001796">
    <property type="entry name" value="DHFR_dom"/>
</dbReference>
<dbReference type="Gene3D" id="3.40.430.10">
    <property type="entry name" value="Dihydrofolate Reductase, subunit A"/>
    <property type="match status" value="1"/>
</dbReference>
<comment type="pathway">
    <text evidence="1 8">Cofactor biosynthesis; tetrahydrofolate biosynthesis; 5,6,7,8-tetrahydrofolate from 7,8-dihydrofolate: step 1/1.</text>
</comment>
<evidence type="ECO:0000256" key="9">
    <source>
        <dbReference type="RuleBase" id="RU004474"/>
    </source>
</evidence>
<dbReference type="PROSITE" id="PS00075">
    <property type="entry name" value="DHFR_1"/>
    <property type="match status" value="1"/>
</dbReference>
<evidence type="ECO:0000256" key="7">
    <source>
        <dbReference type="ARBA" id="ARBA00025067"/>
    </source>
</evidence>
<dbReference type="InterPro" id="IPR012259">
    <property type="entry name" value="DHFR"/>
</dbReference>
<evidence type="ECO:0000256" key="1">
    <source>
        <dbReference type="ARBA" id="ARBA00004903"/>
    </source>
</evidence>
<organism evidence="11 12">
    <name type="scientific">Aureimonas jatrophae</name>
    <dbReference type="NCBI Taxonomy" id="1166073"/>
    <lineage>
        <taxon>Bacteria</taxon>
        <taxon>Pseudomonadati</taxon>
        <taxon>Pseudomonadota</taxon>
        <taxon>Alphaproteobacteria</taxon>
        <taxon>Hyphomicrobiales</taxon>
        <taxon>Aurantimonadaceae</taxon>
        <taxon>Aureimonas</taxon>
    </lineage>
</organism>
<dbReference type="GO" id="GO:0046655">
    <property type="term" value="P:folic acid metabolic process"/>
    <property type="evidence" value="ECO:0007669"/>
    <property type="project" value="TreeGrafter"/>
</dbReference>
<comment type="similarity">
    <text evidence="2 8 9">Belongs to the dihydrofolate reductase family.</text>
</comment>
<keyword evidence="4 8" id="KW-0554">One-carbon metabolism</keyword>
<dbReference type="PROSITE" id="PS51330">
    <property type="entry name" value="DHFR_2"/>
    <property type="match status" value="1"/>
</dbReference>
<name>A0A1H0GS43_9HYPH</name>
<evidence type="ECO:0000256" key="5">
    <source>
        <dbReference type="ARBA" id="ARBA00022857"/>
    </source>
</evidence>
<sequence length="174" mass="19171">MIGEIEVFAVVAMARNRVIGDRGGMPWRLPGDLRRFRELTTGRPMIMGRRTLDSIGRLLPDRDTIVLTRGDSLNFAGAVLAKTPEEALQRAADAARARGTNGIAVVGGAEIYTLLMPAIDRIYLTRIDAEPSGDTRLQPFEHSFELTEQTPLVMGERDSAAYRAETWDRLSGSV</sequence>
<keyword evidence="5 8" id="KW-0521">NADP</keyword>
<dbReference type="EMBL" id="FNIT01000003">
    <property type="protein sequence ID" value="SDO09670.1"/>
    <property type="molecule type" value="Genomic_DNA"/>
</dbReference>
<evidence type="ECO:0000256" key="2">
    <source>
        <dbReference type="ARBA" id="ARBA00009539"/>
    </source>
</evidence>
<dbReference type="GO" id="GO:0046654">
    <property type="term" value="P:tetrahydrofolate biosynthetic process"/>
    <property type="evidence" value="ECO:0007669"/>
    <property type="project" value="UniProtKB-UniPathway"/>
</dbReference>
<reference evidence="11 12" key="1">
    <citation type="submission" date="2016-10" db="EMBL/GenBank/DDBJ databases">
        <authorList>
            <person name="de Groot N.N."/>
        </authorList>
    </citation>
    <scope>NUCLEOTIDE SEQUENCE [LARGE SCALE GENOMIC DNA]</scope>
    <source>
        <strain evidence="12">L7-484,KACC 16230,DSM 25025</strain>
    </source>
</reference>
<evidence type="ECO:0000256" key="4">
    <source>
        <dbReference type="ARBA" id="ARBA00022563"/>
    </source>
</evidence>
<dbReference type="OrthoDB" id="9804315at2"/>
<dbReference type="CDD" id="cd00209">
    <property type="entry name" value="DHFR"/>
    <property type="match status" value="1"/>
</dbReference>
<evidence type="ECO:0000313" key="11">
    <source>
        <dbReference type="EMBL" id="SDO09670.1"/>
    </source>
</evidence>
<dbReference type="SUPFAM" id="SSF53597">
    <property type="entry name" value="Dihydrofolate reductase-like"/>
    <property type="match status" value="1"/>
</dbReference>
<comment type="catalytic activity">
    <reaction evidence="8">
        <text>(6S)-5,6,7,8-tetrahydrofolate + NADP(+) = 7,8-dihydrofolate + NADPH + H(+)</text>
        <dbReference type="Rhea" id="RHEA:15009"/>
        <dbReference type="ChEBI" id="CHEBI:15378"/>
        <dbReference type="ChEBI" id="CHEBI:57451"/>
        <dbReference type="ChEBI" id="CHEBI:57453"/>
        <dbReference type="ChEBI" id="CHEBI:57783"/>
        <dbReference type="ChEBI" id="CHEBI:58349"/>
        <dbReference type="EC" id="1.5.1.3"/>
    </reaction>
</comment>
<dbReference type="RefSeq" id="WP_090672203.1">
    <property type="nucleotide sequence ID" value="NZ_FNIT01000003.1"/>
</dbReference>
<evidence type="ECO:0000259" key="10">
    <source>
        <dbReference type="PROSITE" id="PS51330"/>
    </source>
</evidence>
<keyword evidence="6 8" id="KW-0560">Oxidoreductase</keyword>
<dbReference type="GO" id="GO:0005829">
    <property type="term" value="C:cytosol"/>
    <property type="evidence" value="ECO:0007669"/>
    <property type="project" value="TreeGrafter"/>
</dbReference>
<evidence type="ECO:0000256" key="6">
    <source>
        <dbReference type="ARBA" id="ARBA00023002"/>
    </source>
</evidence>